<protein>
    <recommendedName>
        <fullName evidence="2">Protein NATD1</fullName>
    </recommendedName>
    <alternativeName>
        <fullName evidence="3">N-acetyltransferase domain-containing protein 1</fullName>
    </alternativeName>
</protein>
<evidence type="ECO:0000256" key="2">
    <source>
        <dbReference type="ARBA" id="ARBA00020243"/>
    </source>
</evidence>
<reference evidence="6" key="1">
    <citation type="submission" date="2017-02" db="UniProtKB">
        <authorList>
            <consortium name="WormBaseParasite"/>
        </authorList>
    </citation>
    <scope>IDENTIFICATION</scope>
</reference>
<evidence type="ECO:0000313" key="5">
    <source>
        <dbReference type="Proteomes" id="UP000046393"/>
    </source>
</evidence>
<dbReference type="InterPro" id="IPR016181">
    <property type="entry name" value="Acyl_CoA_acyltransferase"/>
</dbReference>
<name>A0A0N5ABD5_9BILA</name>
<dbReference type="STRING" id="451379.A0A0N5ABD5"/>
<keyword evidence="5" id="KW-1185">Reference proteome</keyword>
<dbReference type="AlphaFoldDB" id="A0A0N5ABD5"/>
<dbReference type="Pfam" id="PF14542">
    <property type="entry name" value="Acetyltransf_CG"/>
    <property type="match status" value="1"/>
</dbReference>
<dbReference type="WBParaSite" id="SMUV_0000146101-mRNA-1">
    <property type="protein sequence ID" value="SMUV_0000146101-mRNA-1"/>
    <property type="gene ID" value="SMUV_0000146101"/>
</dbReference>
<dbReference type="Proteomes" id="UP000046393">
    <property type="component" value="Unplaced"/>
</dbReference>
<comment type="similarity">
    <text evidence="1">Belongs to the NATD1 family.</text>
</comment>
<evidence type="ECO:0000256" key="3">
    <source>
        <dbReference type="ARBA" id="ARBA00031876"/>
    </source>
</evidence>
<dbReference type="SUPFAM" id="SSF55729">
    <property type="entry name" value="Acyl-CoA N-acyltransferases (Nat)"/>
    <property type="match status" value="1"/>
</dbReference>
<proteinExistence type="inferred from homology"/>
<dbReference type="PANTHER" id="PTHR31435">
    <property type="entry name" value="PROTEIN NATD1"/>
    <property type="match status" value="1"/>
</dbReference>
<evidence type="ECO:0000259" key="4">
    <source>
        <dbReference type="PROSITE" id="PS51729"/>
    </source>
</evidence>
<evidence type="ECO:0000256" key="1">
    <source>
        <dbReference type="ARBA" id="ARBA00006233"/>
    </source>
</evidence>
<dbReference type="CDD" id="cd04301">
    <property type="entry name" value="NAT_SF"/>
    <property type="match status" value="1"/>
</dbReference>
<feature type="domain" description="N-acetyltransferase" evidence="4">
    <location>
        <begin position="7"/>
        <end position="94"/>
    </location>
</feature>
<sequence>MSRVLIQHFSDGCKFVASLNGAKAVLNYKKLPKNVIDIYHTEVPVEFRGKGIAKQLCDSAFAYAAKNNLFVKPSCSYALKYASNASKEFKDIVIWPHA</sequence>
<organism evidence="5 6">
    <name type="scientific">Syphacia muris</name>
    <dbReference type="NCBI Taxonomy" id="451379"/>
    <lineage>
        <taxon>Eukaryota</taxon>
        <taxon>Metazoa</taxon>
        <taxon>Ecdysozoa</taxon>
        <taxon>Nematoda</taxon>
        <taxon>Chromadorea</taxon>
        <taxon>Rhabditida</taxon>
        <taxon>Spirurina</taxon>
        <taxon>Oxyuridomorpha</taxon>
        <taxon>Oxyuroidea</taxon>
        <taxon>Oxyuridae</taxon>
        <taxon>Syphacia</taxon>
    </lineage>
</organism>
<dbReference type="Gene3D" id="3.40.630.30">
    <property type="match status" value="1"/>
</dbReference>
<dbReference type="PROSITE" id="PS51729">
    <property type="entry name" value="GNAT_YJDJ"/>
    <property type="match status" value="1"/>
</dbReference>
<accession>A0A0N5ABD5</accession>
<evidence type="ECO:0000313" key="6">
    <source>
        <dbReference type="WBParaSite" id="SMUV_0000146101-mRNA-1"/>
    </source>
</evidence>
<dbReference type="InterPro" id="IPR031165">
    <property type="entry name" value="GNAT_YJDJ"/>
</dbReference>
<dbReference type="InterPro" id="IPR045057">
    <property type="entry name" value="Gcn5-rel_NAT"/>
</dbReference>
<dbReference type="PANTHER" id="PTHR31435:SF9">
    <property type="entry name" value="PROTEIN NATD1"/>
    <property type="match status" value="1"/>
</dbReference>